<sequence length="71" mass="7729">MMIDSIVNFAMDPKVLAGTMFLLGLDQFDILEKVPVVGGMFDGEIWMGITPLKILGAIALVDGFLLLRAMD</sequence>
<name>A0A383BWR6_9ZZZZ</name>
<dbReference type="AlphaFoldDB" id="A0A383BWR6"/>
<evidence type="ECO:0000256" key="1">
    <source>
        <dbReference type="SAM" id="Phobius"/>
    </source>
</evidence>
<keyword evidence="1" id="KW-0472">Membrane</keyword>
<evidence type="ECO:0000313" key="2">
    <source>
        <dbReference type="EMBL" id="SVE23715.1"/>
    </source>
</evidence>
<proteinExistence type="predicted"/>
<accession>A0A383BWR6</accession>
<keyword evidence="1" id="KW-0812">Transmembrane</keyword>
<organism evidence="2">
    <name type="scientific">marine metagenome</name>
    <dbReference type="NCBI Taxonomy" id="408172"/>
    <lineage>
        <taxon>unclassified sequences</taxon>
        <taxon>metagenomes</taxon>
        <taxon>ecological metagenomes</taxon>
    </lineage>
</organism>
<keyword evidence="1" id="KW-1133">Transmembrane helix</keyword>
<gene>
    <name evidence="2" type="ORF">METZ01_LOCUS476569</name>
</gene>
<reference evidence="2" key="1">
    <citation type="submission" date="2018-05" db="EMBL/GenBank/DDBJ databases">
        <authorList>
            <person name="Lanie J.A."/>
            <person name="Ng W.-L."/>
            <person name="Kazmierczak K.M."/>
            <person name="Andrzejewski T.M."/>
            <person name="Davidsen T.M."/>
            <person name="Wayne K.J."/>
            <person name="Tettelin H."/>
            <person name="Glass J.I."/>
            <person name="Rusch D."/>
            <person name="Podicherti R."/>
            <person name="Tsui H.-C.T."/>
            <person name="Winkler M.E."/>
        </authorList>
    </citation>
    <scope>NUCLEOTIDE SEQUENCE</scope>
</reference>
<dbReference type="EMBL" id="UINC01203452">
    <property type="protein sequence ID" value="SVE23715.1"/>
    <property type="molecule type" value="Genomic_DNA"/>
</dbReference>
<feature type="transmembrane region" description="Helical" evidence="1">
    <location>
        <begin position="45"/>
        <end position="67"/>
    </location>
</feature>
<protein>
    <submittedName>
        <fullName evidence="2">Uncharacterized protein</fullName>
    </submittedName>
</protein>